<accession>A0A4Z2HPS0</accession>
<evidence type="ECO:0000256" key="1">
    <source>
        <dbReference type="SAM" id="MobiDB-lite"/>
    </source>
</evidence>
<dbReference type="Proteomes" id="UP000314294">
    <property type="component" value="Unassembled WGS sequence"/>
</dbReference>
<sequence length="79" mass="8556">MNPQVSPRRRHALETQSGAHAQPARRDTTAATRPTLPGSPAPGIPRVHLSPAPFRVDLADEPLARRLSKGLDSDSESKR</sequence>
<dbReference type="AlphaFoldDB" id="A0A4Z2HPS0"/>
<dbReference type="EMBL" id="SRLO01000212">
    <property type="protein sequence ID" value="TNN66954.1"/>
    <property type="molecule type" value="Genomic_DNA"/>
</dbReference>
<protein>
    <submittedName>
        <fullName evidence="2">Uncharacterized protein</fullName>
    </submittedName>
</protein>
<evidence type="ECO:0000313" key="3">
    <source>
        <dbReference type="Proteomes" id="UP000314294"/>
    </source>
</evidence>
<comment type="caution">
    <text evidence="2">The sequence shown here is derived from an EMBL/GenBank/DDBJ whole genome shotgun (WGS) entry which is preliminary data.</text>
</comment>
<gene>
    <name evidence="2" type="ORF">EYF80_022871</name>
</gene>
<proteinExistence type="predicted"/>
<feature type="compositionally biased region" description="Basic and acidic residues" evidence="1">
    <location>
        <begin position="69"/>
        <end position="79"/>
    </location>
</feature>
<feature type="region of interest" description="Disordered" evidence="1">
    <location>
        <begin position="1"/>
        <end position="79"/>
    </location>
</feature>
<name>A0A4Z2HPS0_9TELE</name>
<organism evidence="2 3">
    <name type="scientific">Liparis tanakae</name>
    <name type="common">Tanaka's snailfish</name>
    <dbReference type="NCBI Taxonomy" id="230148"/>
    <lineage>
        <taxon>Eukaryota</taxon>
        <taxon>Metazoa</taxon>
        <taxon>Chordata</taxon>
        <taxon>Craniata</taxon>
        <taxon>Vertebrata</taxon>
        <taxon>Euteleostomi</taxon>
        <taxon>Actinopterygii</taxon>
        <taxon>Neopterygii</taxon>
        <taxon>Teleostei</taxon>
        <taxon>Neoteleostei</taxon>
        <taxon>Acanthomorphata</taxon>
        <taxon>Eupercaria</taxon>
        <taxon>Perciformes</taxon>
        <taxon>Cottioidei</taxon>
        <taxon>Cottales</taxon>
        <taxon>Liparidae</taxon>
        <taxon>Liparis</taxon>
    </lineage>
</organism>
<evidence type="ECO:0000313" key="2">
    <source>
        <dbReference type="EMBL" id="TNN66954.1"/>
    </source>
</evidence>
<keyword evidence="3" id="KW-1185">Reference proteome</keyword>
<reference evidence="2 3" key="1">
    <citation type="submission" date="2019-03" db="EMBL/GenBank/DDBJ databases">
        <title>First draft genome of Liparis tanakae, snailfish: a comprehensive survey of snailfish specific genes.</title>
        <authorList>
            <person name="Kim W."/>
            <person name="Song I."/>
            <person name="Jeong J.-H."/>
            <person name="Kim D."/>
            <person name="Kim S."/>
            <person name="Ryu S."/>
            <person name="Song J.Y."/>
            <person name="Lee S.K."/>
        </authorList>
    </citation>
    <scope>NUCLEOTIDE SEQUENCE [LARGE SCALE GENOMIC DNA]</scope>
    <source>
        <tissue evidence="2">Muscle</tissue>
    </source>
</reference>